<dbReference type="InterPro" id="IPR050375">
    <property type="entry name" value="MFS_TsgA-like"/>
</dbReference>
<feature type="transmembrane region" description="Helical" evidence="3">
    <location>
        <begin position="166"/>
        <end position="187"/>
    </location>
</feature>
<proteinExistence type="predicted"/>
<feature type="transmembrane region" description="Helical" evidence="3">
    <location>
        <begin position="248"/>
        <end position="267"/>
    </location>
</feature>
<dbReference type="Proteomes" id="UP001565368">
    <property type="component" value="Unassembled WGS sequence"/>
</dbReference>
<feature type="transmembrane region" description="Helical" evidence="3">
    <location>
        <begin position="300"/>
        <end position="321"/>
    </location>
</feature>
<keyword evidence="3" id="KW-0472">Membrane</keyword>
<dbReference type="PANTHER" id="PTHR43702">
    <property type="entry name" value="L-FUCOSE-PROTON SYMPORTER"/>
    <property type="match status" value="1"/>
</dbReference>
<comment type="subcellular location">
    <subcellularLocation>
        <location evidence="1">Cell inner membrane</location>
        <topology evidence="1">Multi-pass membrane protein</topology>
    </subcellularLocation>
</comment>
<evidence type="ECO:0000313" key="6">
    <source>
        <dbReference type="Proteomes" id="UP001565368"/>
    </source>
</evidence>
<keyword evidence="2" id="KW-1003">Cell membrane</keyword>
<reference evidence="5 6" key="1">
    <citation type="submission" date="2023-08" db="EMBL/GenBank/DDBJ databases">
        <title>Annotated Genome Sequence of Vanrija albida AlHP1.</title>
        <authorList>
            <person name="Herzog R."/>
        </authorList>
    </citation>
    <scope>NUCLEOTIDE SEQUENCE [LARGE SCALE GENOMIC DNA]</scope>
    <source>
        <strain evidence="5 6">AlHP1</strain>
    </source>
</reference>
<feature type="signal peptide" evidence="4">
    <location>
        <begin position="1"/>
        <end position="31"/>
    </location>
</feature>
<dbReference type="Gene3D" id="1.20.1250.20">
    <property type="entry name" value="MFS general substrate transporter like domains"/>
    <property type="match status" value="2"/>
</dbReference>
<sequence length="431" mass="44372">MTLTRPPPPATQRPALVFSGVLLALCGLARGMFDVAAQHLTGSRADSLHAAFYAPFLLAAGYGFTPLQAKSAAYTGLGACFLASGVLIAAAVLKSFGMACGLAALLSAGIASVELVANCTIARDPRPAAHLALVNGFGALARVLGSVVASKGVFVHGEFSATNAGYAALGVTVLSLLTCGAVWGVSLPQPPRTTNAGRTTSWVATLIAFPVGFLALGAQASLVAHTTRFLAQSTASVAAVPTYSAPDLALGAVAVAAAAQLAAYTYLRKMDPSAALAMHAFLAAVFAVLVAVITRTGGIVCLYLLSLSQAACFPLFFAVATAGTSNKAIAGGVVIAATSGGSVIPLIQRLVASATTIPTSFPLLVAGFIPLSVYAFGMWIYETKRTGGEMVAWHDEWCERPTIAVHQPEWQTYDDDLELVSREVSRERIQA</sequence>
<evidence type="ECO:0000256" key="4">
    <source>
        <dbReference type="SAM" id="SignalP"/>
    </source>
</evidence>
<feature type="transmembrane region" description="Helical" evidence="3">
    <location>
        <begin position="360"/>
        <end position="381"/>
    </location>
</feature>
<dbReference type="SUPFAM" id="SSF103473">
    <property type="entry name" value="MFS general substrate transporter"/>
    <property type="match status" value="1"/>
</dbReference>
<protein>
    <recommendedName>
        <fullName evidence="7">Major facilitator superfamily (MFS) profile domain-containing protein</fullName>
    </recommendedName>
</protein>
<feature type="transmembrane region" description="Helical" evidence="3">
    <location>
        <begin position="199"/>
        <end position="220"/>
    </location>
</feature>
<evidence type="ECO:0000256" key="3">
    <source>
        <dbReference type="SAM" id="Phobius"/>
    </source>
</evidence>
<keyword evidence="6" id="KW-1185">Reference proteome</keyword>
<keyword evidence="4" id="KW-0732">Signal</keyword>
<dbReference type="EMBL" id="JBBXJM010000006">
    <property type="protein sequence ID" value="KAL1406557.1"/>
    <property type="molecule type" value="Genomic_DNA"/>
</dbReference>
<comment type="caution">
    <text evidence="5">The sequence shown here is derived from an EMBL/GenBank/DDBJ whole genome shotgun (WGS) entry which is preliminary data.</text>
</comment>
<dbReference type="InterPro" id="IPR036259">
    <property type="entry name" value="MFS_trans_sf"/>
</dbReference>
<evidence type="ECO:0000313" key="5">
    <source>
        <dbReference type="EMBL" id="KAL1406557.1"/>
    </source>
</evidence>
<keyword evidence="3" id="KW-0812">Transmembrane</keyword>
<keyword evidence="3" id="KW-1133">Transmembrane helix</keyword>
<feature type="transmembrane region" description="Helical" evidence="3">
    <location>
        <begin position="96"/>
        <end position="117"/>
    </location>
</feature>
<evidence type="ECO:0000256" key="1">
    <source>
        <dbReference type="ARBA" id="ARBA00004429"/>
    </source>
</evidence>
<evidence type="ECO:0000256" key="2">
    <source>
        <dbReference type="ARBA" id="ARBA00022475"/>
    </source>
</evidence>
<gene>
    <name evidence="5" type="ORF">Q8F55_008263</name>
</gene>
<dbReference type="RefSeq" id="XP_069206501.1">
    <property type="nucleotide sequence ID" value="XM_069356660.1"/>
</dbReference>
<feature type="transmembrane region" description="Helical" evidence="3">
    <location>
        <begin position="47"/>
        <end position="65"/>
    </location>
</feature>
<feature type="transmembrane region" description="Helical" evidence="3">
    <location>
        <begin position="274"/>
        <end position="294"/>
    </location>
</feature>
<organism evidence="5 6">
    <name type="scientific">Vanrija albida</name>
    <dbReference type="NCBI Taxonomy" id="181172"/>
    <lineage>
        <taxon>Eukaryota</taxon>
        <taxon>Fungi</taxon>
        <taxon>Dikarya</taxon>
        <taxon>Basidiomycota</taxon>
        <taxon>Agaricomycotina</taxon>
        <taxon>Tremellomycetes</taxon>
        <taxon>Trichosporonales</taxon>
        <taxon>Trichosporonaceae</taxon>
        <taxon>Vanrija</taxon>
    </lineage>
</organism>
<accession>A0ABR3PVS2</accession>
<feature type="transmembrane region" description="Helical" evidence="3">
    <location>
        <begin position="72"/>
        <end position="90"/>
    </location>
</feature>
<feature type="chain" id="PRO_5046343369" description="Major facilitator superfamily (MFS) profile domain-containing protein" evidence="4">
    <location>
        <begin position="32"/>
        <end position="431"/>
    </location>
</feature>
<dbReference type="GeneID" id="95989306"/>
<evidence type="ECO:0008006" key="7">
    <source>
        <dbReference type="Google" id="ProtNLM"/>
    </source>
</evidence>
<feature type="transmembrane region" description="Helical" evidence="3">
    <location>
        <begin position="129"/>
        <end position="154"/>
    </location>
</feature>
<dbReference type="PANTHER" id="PTHR43702:SF3">
    <property type="entry name" value="PROTEIN TSGA"/>
    <property type="match status" value="1"/>
</dbReference>
<feature type="transmembrane region" description="Helical" evidence="3">
    <location>
        <begin position="328"/>
        <end position="348"/>
    </location>
</feature>
<name>A0ABR3PVS2_9TREE</name>